<organism evidence="2 3">
    <name type="scientific">Longimicrobium terrae</name>
    <dbReference type="NCBI Taxonomy" id="1639882"/>
    <lineage>
        <taxon>Bacteria</taxon>
        <taxon>Pseudomonadati</taxon>
        <taxon>Gemmatimonadota</taxon>
        <taxon>Longimicrobiia</taxon>
        <taxon>Longimicrobiales</taxon>
        <taxon>Longimicrobiaceae</taxon>
        <taxon>Longimicrobium</taxon>
    </lineage>
</organism>
<evidence type="ECO:0000256" key="1">
    <source>
        <dbReference type="SAM" id="MobiDB-lite"/>
    </source>
</evidence>
<proteinExistence type="predicted"/>
<dbReference type="Gene3D" id="3.30.460.40">
    <property type="match status" value="1"/>
</dbReference>
<feature type="region of interest" description="Disordered" evidence="1">
    <location>
        <begin position="296"/>
        <end position="316"/>
    </location>
</feature>
<protein>
    <recommendedName>
        <fullName evidence="4">Nucleotidyltransferase family protein</fullName>
    </recommendedName>
</protein>
<comment type="caution">
    <text evidence="2">The sequence shown here is derived from an EMBL/GenBank/DDBJ whole genome shotgun (WGS) entry which is preliminary data.</text>
</comment>
<evidence type="ECO:0000313" key="3">
    <source>
        <dbReference type="Proteomes" id="UP000582837"/>
    </source>
</evidence>
<evidence type="ECO:0000313" key="2">
    <source>
        <dbReference type="EMBL" id="MBB6070501.1"/>
    </source>
</evidence>
<keyword evidence="3" id="KW-1185">Reference proteome</keyword>
<evidence type="ECO:0008006" key="4">
    <source>
        <dbReference type="Google" id="ProtNLM"/>
    </source>
</evidence>
<gene>
    <name evidence="2" type="ORF">HNQ61_002122</name>
</gene>
<dbReference type="InterPro" id="IPR043519">
    <property type="entry name" value="NT_sf"/>
</dbReference>
<dbReference type="AlphaFoldDB" id="A0A841GXL7"/>
<dbReference type="EMBL" id="JACHIA010000005">
    <property type="protein sequence ID" value="MBB6070501.1"/>
    <property type="molecule type" value="Genomic_DNA"/>
</dbReference>
<name>A0A841GXL7_9BACT</name>
<dbReference type="RefSeq" id="WP_170034327.1">
    <property type="nucleotide sequence ID" value="NZ_JABDTL010000001.1"/>
</dbReference>
<dbReference type="SUPFAM" id="SSF81301">
    <property type="entry name" value="Nucleotidyltransferase"/>
    <property type="match status" value="1"/>
</dbReference>
<dbReference type="Proteomes" id="UP000582837">
    <property type="component" value="Unassembled WGS sequence"/>
</dbReference>
<reference evidence="2 3" key="1">
    <citation type="submission" date="2020-08" db="EMBL/GenBank/DDBJ databases">
        <title>Genomic Encyclopedia of Type Strains, Phase IV (KMG-IV): sequencing the most valuable type-strain genomes for metagenomic binning, comparative biology and taxonomic classification.</title>
        <authorList>
            <person name="Goeker M."/>
        </authorList>
    </citation>
    <scope>NUCLEOTIDE SEQUENCE [LARGE SCALE GENOMIC DNA]</scope>
    <source>
        <strain evidence="2 3">DSM 29007</strain>
    </source>
</reference>
<sequence length="316" mass="36257">MPKVQPDAPTFPGFNYLTKEERKSVTHGGFWIPEVEREVYKVALAALNEAKVPYVVAGAYAIYEHTGIYRQTKDLDLFCTPEAVLQAMQVLRDSGFITRLEQPHWIGKAISKANRDHFIDIIYGMGNGLALIDDDWFKYSTPAVLAATDVHVAPVEELIWHRLFIHERHRQDMADVAHLILCKGHLMDWRRLITKTGEHWPLLLSQVSMFRYVYPGYRDQVPEWVVRELVGRAEEAAHQRSDEGDEHNITRGTMISRFSFAIDVNEWGFHDLREDSISAMQKHPAVLGVEASDVWDERANFEEETSGGHGEEDDEE</sequence>
<accession>A0A841GXL7</accession>